<dbReference type="EMBL" id="JAXCLA010000001">
    <property type="protein sequence ID" value="MDY0742913.1"/>
    <property type="molecule type" value="Genomic_DNA"/>
</dbReference>
<evidence type="ECO:0000313" key="2">
    <source>
        <dbReference type="EMBL" id="MDY0742913.1"/>
    </source>
</evidence>
<gene>
    <name evidence="2" type="ORF">SNE35_00275</name>
</gene>
<keyword evidence="1" id="KW-0732">Signal</keyword>
<feature type="chain" id="PRO_5045764938" evidence="1">
    <location>
        <begin position="27"/>
        <end position="187"/>
    </location>
</feature>
<organism evidence="2 3">
    <name type="scientific">Roseateles agri</name>
    <dbReference type="NCBI Taxonomy" id="3098619"/>
    <lineage>
        <taxon>Bacteria</taxon>
        <taxon>Pseudomonadati</taxon>
        <taxon>Pseudomonadota</taxon>
        <taxon>Betaproteobacteria</taxon>
        <taxon>Burkholderiales</taxon>
        <taxon>Sphaerotilaceae</taxon>
        <taxon>Roseateles</taxon>
    </lineage>
</organism>
<dbReference type="Proteomes" id="UP001285263">
    <property type="component" value="Unassembled WGS sequence"/>
</dbReference>
<dbReference type="RefSeq" id="WP_320420722.1">
    <property type="nucleotide sequence ID" value="NZ_JAXCLA010000001.1"/>
</dbReference>
<feature type="signal peptide" evidence="1">
    <location>
        <begin position="1"/>
        <end position="26"/>
    </location>
</feature>
<protein>
    <submittedName>
        <fullName evidence="2">Uncharacterized protein</fullName>
    </submittedName>
</protein>
<evidence type="ECO:0000256" key="1">
    <source>
        <dbReference type="SAM" id="SignalP"/>
    </source>
</evidence>
<name>A0ABU5D9F6_9BURK</name>
<evidence type="ECO:0000313" key="3">
    <source>
        <dbReference type="Proteomes" id="UP001285263"/>
    </source>
</evidence>
<comment type="caution">
    <text evidence="2">The sequence shown here is derived from an EMBL/GenBank/DDBJ whole genome shotgun (WGS) entry which is preliminary data.</text>
</comment>
<reference evidence="2 3" key="1">
    <citation type="submission" date="2023-11" db="EMBL/GenBank/DDBJ databases">
        <title>Paucibacter sp. nov., isolated from fresh soil in Korea.</title>
        <authorList>
            <person name="Le N.T.T."/>
        </authorList>
    </citation>
    <scope>NUCLEOTIDE SEQUENCE [LARGE SCALE GENOMIC DNA]</scope>
    <source>
        <strain evidence="2 3">R3-3</strain>
    </source>
</reference>
<accession>A0ABU5D9F6</accession>
<keyword evidence="3" id="KW-1185">Reference proteome</keyword>
<proteinExistence type="predicted"/>
<sequence>MVNNMRGAMWLCVFVVPMAVSPVSKASEQSDESFAAAFQVMSSSPPYVRVTVINELASESRTYCVTSNILLGAIDKERQLNGQSRAPGDARKIVLSAPGHVFRFKQQAAMDYIPKRYSDEDLEEVRTALDAFATEDLGKIGANRLQLLIPGRHYWDVRDALACGLIERGLSPVMQDITGQVGLARPR</sequence>